<feature type="domain" description="Protein kinase" evidence="2">
    <location>
        <begin position="202"/>
        <end position="587"/>
    </location>
</feature>
<dbReference type="InterPro" id="IPR011009">
    <property type="entry name" value="Kinase-like_dom_sf"/>
</dbReference>
<evidence type="ECO:0000313" key="3">
    <source>
        <dbReference type="EMBL" id="PMD13203.1"/>
    </source>
</evidence>
<dbReference type="GO" id="GO:0005524">
    <property type="term" value="F:ATP binding"/>
    <property type="evidence" value="ECO:0007669"/>
    <property type="project" value="InterPro"/>
</dbReference>
<gene>
    <name evidence="3" type="ORF">NA56DRAFT_612615</name>
</gene>
<dbReference type="SUPFAM" id="SSF56112">
    <property type="entry name" value="Protein kinase-like (PK-like)"/>
    <property type="match status" value="1"/>
</dbReference>
<dbReference type="PANTHER" id="PTHR37542">
    <property type="entry name" value="HELO DOMAIN-CONTAINING PROTEIN-RELATED"/>
    <property type="match status" value="1"/>
</dbReference>
<dbReference type="Gene3D" id="1.20.120.1020">
    <property type="entry name" value="Prion-inhibition and propagation, HeLo domain"/>
    <property type="match status" value="1"/>
</dbReference>
<feature type="chain" id="PRO_5014377687" description="Protein kinase domain-containing protein" evidence="1">
    <location>
        <begin position="28"/>
        <end position="599"/>
    </location>
</feature>
<accession>A0A2J6PGS3</accession>
<dbReference type="InterPro" id="IPR056002">
    <property type="entry name" value="DUF7580"/>
</dbReference>
<dbReference type="GO" id="GO:0004672">
    <property type="term" value="F:protein kinase activity"/>
    <property type="evidence" value="ECO:0007669"/>
    <property type="project" value="InterPro"/>
</dbReference>
<proteinExistence type="predicted"/>
<dbReference type="InterPro" id="IPR029498">
    <property type="entry name" value="HeLo_dom"/>
</dbReference>
<dbReference type="Proteomes" id="UP000235672">
    <property type="component" value="Unassembled WGS sequence"/>
</dbReference>
<evidence type="ECO:0000259" key="2">
    <source>
        <dbReference type="PROSITE" id="PS50011"/>
    </source>
</evidence>
<keyword evidence="4" id="KW-1185">Reference proteome</keyword>
<organism evidence="3 4">
    <name type="scientific">Hyaloscypha hepaticicola</name>
    <dbReference type="NCBI Taxonomy" id="2082293"/>
    <lineage>
        <taxon>Eukaryota</taxon>
        <taxon>Fungi</taxon>
        <taxon>Dikarya</taxon>
        <taxon>Ascomycota</taxon>
        <taxon>Pezizomycotina</taxon>
        <taxon>Leotiomycetes</taxon>
        <taxon>Helotiales</taxon>
        <taxon>Hyaloscyphaceae</taxon>
        <taxon>Hyaloscypha</taxon>
    </lineage>
</organism>
<dbReference type="Pfam" id="PF24476">
    <property type="entry name" value="DUF7580"/>
    <property type="match status" value="1"/>
</dbReference>
<name>A0A2J6PGS3_9HELO</name>
<dbReference type="PROSITE" id="PS50011">
    <property type="entry name" value="PROTEIN_KINASE_DOM"/>
    <property type="match status" value="1"/>
</dbReference>
<dbReference type="InterPro" id="IPR000719">
    <property type="entry name" value="Prot_kinase_dom"/>
</dbReference>
<dbReference type="PANTHER" id="PTHR37542:SF1">
    <property type="entry name" value="PRION-INHIBITION AND PROPAGATION HELO DOMAIN-CONTAINING PROTEIN"/>
    <property type="match status" value="1"/>
</dbReference>
<keyword evidence="1" id="KW-0732">Signal</keyword>
<dbReference type="OrthoDB" id="1911848at2759"/>
<dbReference type="EMBL" id="KZ613535">
    <property type="protein sequence ID" value="PMD13203.1"/>
    <property type="molecule type" value="Genomic_DNA"/>
</dbReference>
<evidence type="ECO:0000313" key="4">
    <source>
        <dbReference type="Proteomes" id="UP000235672"/>
    </source>
</evidence>
<dbReference type="AlphaFoldDB" id="A0A2J6PGS3"/>
<dbReference type="Gene3D" id="1.10.510.10">
    <property type="entry name" value="Transferase(Phosphotransferase) domain 1"/>
    <property type="match status" value="1"/>
</dbReference>
<evidence type="ECO:0000256" key="1">
    <source>
        <dbReference type="SAM" id="SignalP"/>
    </source>
</evidence>
<feature type="signal peptide" evidence="1">
    <location>
        <begin position="1"/>
        <end position="27"/>
    </location>
</feature>
<protein>
    <recommendedName>
        <fullName evidence="2">Protein kinase domain-containing protein</fullName>
    </recommendedName>
</protein>
<dbReference type="InterPro" id="IPR038305">
    <property type="entry name" value="HeLo_sf"/>
</dbReference>
<sequence length="599" mass="67765">MDPITAAGIALSISSLALQVFAGCVQGYQMFVQTKDMPKQFEHLRTRLNIEEARLLNWGENVGLVEELLDRPSQALQLNRNLILDILVQVQTAFKACLKIETRFSEIVVSNTGKGETSKPKPKRSFLRKTLAVLENPTRISASLHWAMIKESEFEGLIGKLIGYNDAVWSLLDRNAVHELHLMQQQSNLVMLQLTEKVSELYDITAAMAIRPAGANIPSLSRSETLVEEQQEHHSTLAALATFKAHHLSIENSEPASNELQISNLDLLQQSDKPESSTLFAYNGRKVWVEWREPVEEDLSPTILLVMEDRVKKLAKLLSRPDKPKEFRAPRCLGYLCDIDEADEPRYGFVYKVPATQEATSSYEQRMSNLREMFITTPCPSLTQRMRLAVMIAGSLFYLHAVSWLHKGLRSKSIIFFIDADQEQTDLSSPIVSGFDFSRPDLPEEITVRHPSNIYDDLYRHPERLKDASASTPRSQKSHDVYSLGIILLEIAFWQPIEEVMEIPMAQKSARSSIYKIQERILDRSSRSMVGKQSTMAKLEGQVGEVYAEVVRRCVQGGEAIGLVGNARGTELKKNVEMEVEMQQVFFEEILSKLQKLSV</sequence>
<reference evidence="3 4" key="1">
    <citation type="submission" date="2016-05" db="EMBL/GenBank/DDBJ databases">
        <title>A degradative enzymes factory behind the ericoid mycorrhizal symbiosis.</title>
        <authorList>
            <consortium name="DOE Joint Genome Institute"/>
            <person name="Martino E."/>
            <person name="Morin E."/>
            <person name="Grelet G."/>
            <person name="Kuo A."/>
            <person name="Kohler A."/>
            <person name="Daghino S."/>
            <person name="Barry K."/>
            <person name="Choi C."/>
            <person name="Cichocki N."/>
            <person name="Clum A."/>
            <person name="Copeland A."/>
            <person name="Hainaut M."/>
            <person name="Haridas S."/>
            <person name="Labutti K."/>
            <person name="Lindquist E."/>
            <person name="Lipzen A."/>
            <person name="Khouja H.-R."/>
            <person name="Murat C."/>
            <person name="Ohm R."/>
            <person name="Olson A."/>
            <person name="Spatafora J."/>
            <person name="Veneault-Fourrey C."/>
            <person name="Henrissat B."/>
            <person name="Grigoriev I."/>
            <person name="Martin F."/>
            <person name="Perotto S."/>
        </authorList>
    </citation>
    <scope>NUCLEOTIDE SEQUENCE [LARGE SCALE GENOMIC DNA]</scope>
    <source>
        <strain evidence="3 4">UAMH 7357</strain>
    </source>
</reference>
<dbReference type="STRING" id="1745343.A0A2J6PGS3"/>
<dbReference type="Pfam" id="PF14479">
    <property type="entry name" value="HeLo"/>
    <property type="match status" value="1"/>
</dbReference>